<dbReference type="Proteomes" id="UP000053259">
    <property type="component" value="Unassembled WGS sequence"/>
</dbReference>
<dbReference type="InParanoid" id="A0A0D1XTM2"/>
<keyword evidence="2" id="KW-1185">Reference proteome</keyword>
<organism evidence="1 2">
    <name type="scientific">Verruconis gallopava</name>
    <dbReference type="NCBI Taxonomy" id="253628"/>
    <lineage>
        <taxon>Eukaryota</taxon>
        <taxon>Fungi</taxon>
        <taxon>Dikarya</taxon>
        <taxon>Ascomycota</taxon>
        <taxon>Pezizomycotina</taxon>
        <taxon>Dothideomycetes</taxon>
        <taxon>Pleosporomycetidae</taxon>
        <taxon>Venturiales</taxon>
        <taxon>Sympoventuriaceae</taxon>
        <taxon>Verruconis</taxon>
    </lineage>
</organism>
<dbReference type="VEuPathDB" id="FungiDB:PV09_03257"/>
<evidence type="ECO:0000313" key="1">
    <source>
        <dbReference type="EMBL" id="KIW06086.1"/>
    </source>
</evidence>
<protein>
    <submittedName>
        <fullName evidence="1">Uncharacterized protein</fullName>
    </submittedName>
</protein>
<dbReference type="AlphaFoldDB" id="A0A0D1XTM2"/>
<name>A0A0D1XTM2_9PEZI</name>
<accession>A0A0D1XTM2</accession>
<proteinExistence type="predicted"/>
<dbReference type="GeneID" id="27311230"/>
<evidence type="ECO:0000313" key="2">
    <source>
        <dbReference type="Proteomes" id="UP000053259"/>
    </source>
</evidence>
<reference evidence="1 2" key="1">
    <citation type="submission" date="2015-01" db="EMBL/GenBank/DDBJ databases">
        <title>The Genome Sequence of Ochroconis gallopava CBS43764.</title>
        <authorList>
            <consortium name="The Broad Institute Genomics Platform"/>
            <person name="Cuomo C."/>
            <person name="de Hoog S."/>
            <person name="Gorbushina A."/>
            <person name="Stielow B."/>
            <person name="Teixiera M."/>
            <person name="Abouelleil A."/>
            <person name="Chapman S.B."/>
            <person name="Priest M."/>
            <person name="Young S.K."/>
            <person name="Wortman J."/>
            <person name="Nusbaum C."/>
            <person name="Birren B."/>
        </authorList>
    </citation>
    <scope>NUCLEOTIDE SEQUENCE [LARGE SCALE GENOMIC DNA]</scope>
    <source>
        <strain evidence="1 2">CBS 43764</strain>
    </source>
</reference>
<dbReference type="HOGENOM" id="CLU_2063293_0_0_1"/>
<dbReference type="RefSeq" id="XP_016215955.1">
    <property type="nucleotide sequence ID" value="XM_016356432.1"/>
</dbReference>
<sequence>MCAIKHFAEDITSVYVFIGQVQLPSDACSWQYLIPSTTSPIPCILRCCQPPSMQKGGAGQRSSASLDASFRKLEEPTAGPYLQRLGAAVRPLFRSRYRIHDEYGWSQSRPVQEPILAAC</sequence>
<gene>
    <name evidence="1" type="ORF">PV09_03257</name>
</gene>
<dbReference type="EMBL" id="KN847536">
    <property type="protein sequence ID" value="KIW06086.1"/>
    <property type="molecule type" value="Genomic_DNA"/>
</dbReference>